<dbReference type="AlphaFoldDB" id="A0AA35TUQ4"/>
<comment type="caution">
    <text evidence="2">The sequence shown here is derived from an EMBL/GenBank/DDBJ whole genome shotgun (WGS) entry which is preliminary data.</text>
</comment>
<reference evidence="2" key="1">
    <citation type="submission" date="2023-03" db="EMBL/GenBank/DDBJ databases">
        <authorList>
            <person name="Steffen K."/>
            <person name="Cardenas P."/>
        </authorList>
    </citation>
    <scope>NUCLEOTIDE SEQUENCE</scope>
</reference>
<protein>
    <recommendedName>
        <fullName evidence="1">Peptidase C14 caspase domain-containing protein</fullName>
    </recommendedName>
</protein>
<gene>
    <name evidence="2" type="ORF">GBAR_LOCUS29583</name>
</gene>
<evidence type="ECO:0000313" key="2">
    <source>
        <dbReference type="EMBL" id="CAI8054139.1"/>
    </source>
</evidence>
<evidence type="ECO:0000259" key="1">
    <source>
        <dbReference type="Pfam" id="PF00656"/>
    </source>
</evidence>
<accession>A0AA35TUQ4</accession>
<dbReference type="GO" id="GO:0006508">
    <property type="term" value="P:proteolysis"/>
    <property type="evidence" value="ECO:0007669"/>
    <property type="project" value="InterPro"/>
</dbReference>
<organism evidence="2 3">
    <name type="scientific">Geodia barretti</name>
    <name type="common">Barrett's horny sponge</name>
    <dbReference type="NCBI Taxonomy" id="519541"/>
    <lineage>
        <taxon>Eukaryota</taxon>
        <taxon>Metazoa</taxon>
        <taxon>Porifera</taxon>
        <taxon>Demospongiae</taxon>
        <taxon>Heteroscleromorpha</taxon>
        <taxon>Tetractinellida</taxon>
        <taxon>Astrophorina</taxon>
        <taxon>Geodiidae</taxon>
        <taxon>Geodia</taxon>
    </lineage>
</organism>
<feature type="domain" description="Peptidase C14 caspase" evidence="1">
    <location>
        <begin position="2"/>
        <end position="109"/>
    </location>
</feature>
<dbReference type="InterPro" id="IPR011600">
    <property type="entry name" value="Pept_C14_caspase"/>
</dbReference>
<dbReference type="Gene3D" id="3.40.50.1460">
    <property type="match status" value="1"/>
</dbReference>
<proteinExistence type="predicted"/>
<dbReference type="InterPro" id="IPR029030">
    <property type="entry name" value="Caspase-like_dom_sf"/>
</dbReference>
<dbReference type="Pfam" id="PF00656">
    <property type="entry name" value="Peptidase_C14"/>
    <property type="match status" value="1"/>
</dbReference>
<sequence>MFQSCYSSTLVAGGEILFTKKGGNKFPKNQAAKSADEVYFTKGMQHVEGNYCIAYATIPHHVSYASNRSSVWMPKLARALREMNDSFQDIAATVMKEVRDSLKDNPQQCDMVNRLNCGPLMLRKYLAVQEYQDILEKALKGAGAEKRLLTQFKKHGWVDQLDNMRADELITNAMTKIDIDVENYEVFIEMLQKDKSIKVAVDKIIARCPLKSGKGM</sequence>
<name>A0AA35TUQ4_GEOBA</name>
<dbReference type="Proteomes" id="UP001174909">
    <property type="component" value="Unassembled WGS sequence"/>
</dbReference>
<dbReference type="GO" id="GO:0004197">
    <property type="term" value="F:cysteine-type endopeptidase activity"/>
    <property type="evidence" value="ECO:0007669"/>
    <property type="project" value="InterPro"/>
</dbReference>
<keyword evidence="3" id="KW-1185">Reference proteome</keyword>
<dbReference type="EMBL" id="CASHTH010004153">
    <property type="protein sequence ID" value="CAI8054139.1"/>
    <property type="molecule type" value="Genomic_DNA"/>
</dbReference>
<dbReference type="SUPFAM" id="SSF52129">
    <property type="entry name" value="Caspase-like"/>
    <property type="match status" value="1"/>
</dbReference>
<evidence type="ECO:0000313" key="3">
    <source>
        <dbReference type="Proteomes" id="UP001174909"/>
    </source>
</evidence>